<dbReference type="InterPro" id="IPR036047">
    <property type="entry name" value="F-box-like_dom_sf"/>
</dbReference>
<accession>A0ABD1NFZ5</accession>
<dbReference type="EMBL" id="JBGMDY010000001">
    <property type="protein sequence ID" value="KAL2347001.1"/>
    <property type="molecule type" value="Genomic_DNA"/>
</dbReference>
<dbReference type="SUPFAM" id="SSF81383">
    <property type="entry name" value="F-box domain"/>
    <property type="match status" value="1"/>
</dbReference>
<dbReference type="Gene3D" id="1.20.1280.50">
    <property type="match status" value="1"/>
</dbReference>
<gene>
    <name evidence="2" type="ORF">Fmac_001001</name>
</gene>
<protein>
    <recommendedName>
        <fullName evidence="1">F-box domain-containing protein</fullName>
    </recommendedName>
</protein>
<dbReference type="AlphaFoldDB" id="A0ABD1NFZ5"/>
<evidence type="ECO:0000313" key="3">
    <source>
        <dbReference type="Proteomes" id="UP001603857"/>
    </source>
</evidence>
<sequence length="243" mass="27663">MDPSNLPKKKSKKARLPLPQTLRNELIEIILLSLAVRYLLRYKCVCKFWLSLISDSQFAKSHYLARAPTQRLLIKSPQDYKADSIDIEGDYAKLVFNVPNQSQHGHHCQLKLVDSCRGFLLLTIRPNKLTNHLTKNFYGPLGPALINEENRGHGFRYGSLLDGTLRRVKIRNFSYIVEKLNNRLADWKQNTLNRAGHVTLANSVSNSVPNYSMRTYGYLVECVIISIIACDVLLGETFMSLIG</sequence>
<dbReference type="Proteomes" id="UP001603857">
    <property type="component" value="Unassembled WGS sequence"/>
</dbReference>
<evidence type="ECO:0000259" key="1">
    <source>
        <dbReference type="Pfam" id="PF00646"/>
    </source>
</evidence>
<dbReference type="PANTHER" id="PTHR31672:SF13">
    <property type="entry name" value="F-BOX PROTEIN CPR30-LIKE"/>
    <property type="match status" value="1"/>
</dbReference>
<comment type="caution">
    <text evidence="2">The sequence shown here is derived from an EMBL/GenBank/DDBJ whole genome shotgun (WGS) entry which is preliminary data.</text>
</comment>
<dbReference type="Pfam" id="PF00646">
    <property type="entry name" value="F-box"/>
    <property type="match status" value="1"/>
</dbReference>
<name>A0ABD1NFZ5_9FABA</name>
<dbReference type="InterPro" id="IPR001810">
    <property type="entry name" value="F-box_dom"/>
</dbReference>
<keyword evidence="3" id="KW-1185">Reference proteome</keyword>
<reference evidence="2 3" key="1">
    <citation type="submission" date="2024-08" db="EMBL/GenBank/DDBJ databases">
        <title>Insights into the chromosomal genome structure of Flemingia macrophylla.</title>
        <authorList>
            <person name="Ding Y."/>
            <person name="Zhao Y."/>
            <person name="Bi W."/>
            <person name="Wu M."/>
            <person name="Zhao G."/>
            <person name="Gong Y."/>
            <person name="Li W."/>
            <person name="Zhang P."/>
        </authorList>
    </citation>
    <scope>NUCLEOTIDE SEQUENCE [LARGE SCALE GENOMIC DNA]</scope>
    <source>
        <strain evidence="2">DYQJB</strain>
        <tissue evidence="2">Leaf</tissue>
    </source>
</reference>
<feature type="domain" description="F-box" evidence="1">
    <location>
        <begin position="24"/>
        <end position="58"/>
    </location>
</feature>
<organism evidence="2 3">
    <name type="scientific">Flemingia macrophylla</name>
    <dbReference type="NCBI Taxonomy" id="520843"/>
    <lineage>
        <taxon>Eukaryota</taxon>
        <taxon>Viridiplantae</taxon>
        <taxon>Streptophyta</taxon>
        <taxon>Embryophyta</taxon>
        <taxon>Tracheophyta</taxon>
        <taxon>Spermatophyta</taxon>
        <taxon>Magnoliopsida</taxon>
        <taxon>eudicotyledons</taxon>
        <taxon>Gunneridae</taxon>
        <taxon>Pentapetalae</taxon>
        <taxon>rosids</taxon>
        <taxon>fabids</taxon>
        <taxon>Fabales</taxon>
        <taxon>Fabaceae</taxon>
        <taxon>Papilionoideae</taxon>
        <taxon>50 kb inversion clade</taxon>
        <taxon>NPAAA clade</taxon>
        <taxon>indigoferoid/millettioid clade</taxon>
        <taxon>Phaseoleae</taxon>
        <taxon>Flemingia</taxon>
    </lineage>
</organism>
<dbReference type="PANTHER" id="PTHR31672">
    <property type="entry name" value="BNACNNG10540D PROTEIN"/>
    <property type="match status" value="1"/>
</dbReference>
<dbReference type="InterPro" id="IPR050796">
    <property type="entry name" value="SCF_F-box_component"/>
</dbReference>
<proteinExistence type="predicted"/>
<evidence type="ECO:0000313" key="2">
    <source>
        <dbReference type="EMBL" id="KAL2347001.1"/>
    </source>
</evidence>